<gene>
    <name evidence="1" type="ORF">MILVUS5_LOCUS17005</name>
</gene>
<dbReference type="Proteomes" id="UP001177021">
    <property type="component" value="Unassembled WGS sequence"/>
</dbReference>
<evidence type="ECO:0000313" key="2">
    <source>
        <dbReference type="Proteomes" id="UP001177021"/>
    </source>
</evidence>
<reference evidence="1" key="1">
    <citation type="submission" date="2023-10" db="EMBL/GenBank/DDBJ databases">
        <authorList>
            <person name="Rodriguez Cubillos JULIANA M."/>
            <person name="De Vega J."/>
        </authorList>
    </citation>
    <scope>NUCLEOTIDE SEQUENCE</scope>
</reference>
<dbReference type="EMBL" id="CASHSV030000109">
    <property type="protein sequence ID" value="CAJ2648722.1"/>
    <property type="molecule type" value="Genomic_DNA"/>
</dbReference>
<comment type="caution">
    <text evidence="1">The sequence shown here is derived from an EMBL/GenBank/DDBJ whole genome shotgun (WGS) entry which is preliminary data.</text>
</comment>
<organism evidence="1 2">
    <name type="scientific">Trifolium pratense</name>
    <name type="common">Red clover</name>
    <dbReference type="NCBI Taxonomy" id="57577"/>
    <lineage>
        <taxon>Eukaryota</taxon>
        <taxon>Viridiplantae</taxon>
        <taxon>Streptophyta</taxon>
        <taxon>Embryophyta</taxon>
        <taxon>Tracheophyta</taxon>
        <taxon>Spermatophyta</taxon>
        <taxon>Magnoliopsida</taxon>
        <taxon>eudicotyledons</taxon>
        <taxon>Gunneridae</taxon>
        <taxon>Pentapetalae</taxon>
        <taxon>rosids</taxon>
        <taxon>fabids</taxon>
        <taxon>Fabales</taxon>
        <taxon>Fabaceae</taxon>
        <taxon>Papilionoideae</taxon>
        <taxon>50 kb inversion clade</taxon>
        <taxon>NPAAA clade</taxon>
        <taxon>Hologalegina</taxon>
        <taxon>IRL clade</taxon>
        <taxon>Trifolieae</taxon>
        <taxon>Trifolium</taxon>
    </lineage>
</organism>
<sequence length="102" mass="11401">MMPMEKPWKSVFIAMSNERKRGWDKTCKCGVGAFPLLVEVAKLAEADLDRKISVRSRIGVVEELGSSPIAPMCRNIMIGSTGPGHSDATYLLLYLHMWLYEA</sequence>
<evidence type="ECO:0000313" key="1">
    <source>
        <dbReference type="EMBL" id="CAJ2648722.1"/>
    </source>
</evidence>
<protein>
    <submittedName>
        <fullName evidence="1">Uncharacterized protein</fullName>
    </submittedName>
</protein>
<accession>A0ACB0JYM3</accession>
<keyword evidence="2" id="KW-1185">Reference proteome</keyword>
<name>A0ACB0JYM3_TRIPR</name>
<proteinExistence type="predicted"/>